<organism evidence="12 13">
    <name type="scientific">Scophthalmus maximus</name>
    <name type="common">Turbot</name>
    <name type="synonym">Psetta maxima</name>
    <dbReference type="NCBI Taxonomy" id="52904"/>
    <lineage>
        <taxon>Eukaryota</taxon>
        <taxon>Metazoa</taxon>
        <taxon>Chordata</taxon>
        <taxon>Craniata</taxon>
        <taxon>Vertebrata</taxon>
        <taxon>Euteleostomi</taxon>
        <taxon>Actinopterygii</taxon>
        <taxon>Neopterygii</taxon>
        <taxon>Teleostei</taxon>
        <taxon>Neoteleostei</taxon>
        <taxon>Acanthomorphata</taxon>
        <taxon>Carangaria</taxon>
        <taxon>Pleuronectiformes</taxon>
        <taxon>Pleuronectoidei</taxon>
        <taxon>Scophthalmidae</taxon>
        <taxon>Scophthalmus</taxon>
    </lineage>
</organism>
<dbReference type="EMBL" id="CP026246">
    <property type="protein sequence ID" value="AWO99722.1"/>
    <property type="molecule type" value="Genomic_DNA"/>
</dbReference>
<dbReference type="GO" id="GO:0006730">
    <property type="term" value="P:one-carbon metabolic process"/>
    <property type="evidence" value="ECO:0007669"/>
    <property type="project" value="UniProtKB-KW"/>
</dbReference>
<evidence type="ECO:0000256" key="4">
    <source>
        <dbReference type="ARBA" id="ARBA00021596"/>
    </source>
</evidence>
<dbReference type="GO" id="GO:0016740">
    <property type="term" value="F:transferase activity"/>
    <property type="evidence" value="ECO:0007669"/>
    <property type="project" value="UniProtKB-KW"/>
</dbReference>
<name>A0A2U9B6X1_SCOMX</name>
<evidence type="ECO:0000256" key="6">
    <source>
        <dbReference type="ARBA" id="ARBA00029977"/>
    </source>
</evidence>
<keyword evidence="5 9" id="KW-0554">One-carbon metabolism</keyword>
<proteinExistence type="inferred from homology"/>
<dbReference type="Pfam" id="PF04321">
    <property type="entry name" value="RmlD_sub_bind"/>
    <property type="match status" value="1"/>
</dbReference>
<comment type="subunit">
    <text evidence="8 9">Heterotrimer; composed of a catalytic MAT2A homodimer that binds one regulatory MAT2B chain. Heterohexamer; composed of a central, catalytic MAT2A homotetramer flanked on either side by a regulatory MAT2B chain. NADP binding increases the affinity for MAT2A.</text>
</comment>
<dbReference type="PANTHER" id="PTHR10491">
    <property type="entry name" value="DTDP-4-DEHYDRORHAMNOSE REDUCTASE"/>
    <property type="match status" value="1"/>
</dbReference>
<evidence type="ECO:0000313" key="13">
    <source>
        <dbReference type="Proteomes" id="UP000246464"/>
    </source>
</evidence>
<comment type="function">
    <text evidence="7">Regulatory subunit of S-adenosylmethionine synthetase 2, an enzyme that catalyzes the formation of S-adenosylmethionine from methionine and ATP. Regulates MAT2A catalytic activity by changing its kinetic properties, increasing its affinity for L-methionine. Can bind NADP (in vitro).</text>
</comment>
<dbReference type="Gene3D" id="3.40.50.720">
    <property type="entry name" value="NAD(P)-binding Rossmann-like Domain"/>
    <property type="match status" value="1"/>
</dbReference>
<dbReference type="GO" id="GO:0048269">
    <property type="term" value="C:methionine adenosyltransferase complex"/>
    <property type="evidence" value="ECO:0007669"/>
    <property type="project" value="TreeGrafter"/>
</dbReference>
<dbReference type="GO" id="GO:0051082">
    <property type="term" value="F:unfolded protein binding"/>
    <property type="evidence" value="ECO:0007669"/>
    <property type="project" value="InterPro"/>
</dbReference>
<dbReference type="Pfam" id="PF01920">
    <property type="entry name" value="Prefoldin_2"/>
    <property type="match status" value="1"/>
</dbReference>
<comment type="pathway">
    <text evidence="1 9">Amino-acid biosynthesis; S-adenosyl-L-methionine biosynthesis; S-adenosyl-L-methionine from L-methionine: step 1/1.</text>
</comment>
<dbReference type="AlphaFoldDB" id="A0A2U9B6X1"/>
<gene>
    <name evidence="12" type="ORF">SMAX5B_021553</name>
</gene>
<sequence length="352" mass="39712">MSREGAELRIMFSPGRVQLVQEEEAVVPGRKVLVTGATGLLGRAVFREFQNNGWLVIGTGYRRARPRLLCCDLTDEDAVRGLLQEYKPNAVIHCAAERRPDVVERHTEAAVNLNVHATSTLAKEAAACAASFLYISTDYVFDGRNPPYGEDDCPNPLNVYGRSKHEGERETLRHCPGAVVLRVPVLFGEVESVTESAVTSLWLKVQEGTESCTLDHCQQRFPTDARDVAAVCRKLAERARQAFSELQVKMIDTQQKVKLADLQIDQLTRVHKHAKLTHAEITTLPDNTRLYEGVGRMFILQSQDEINTQLNHKQKTADEKIKELEQKKLYLERSVKDAEDNIREMLLSRRAH</sequence>
<evidence type="ECO:0000256" key="8">
    <source>
        <dbReference type="ARBA" id="ARBA00046786"/>
    </source>
</evidence>
<dbReference type="InterPro" id="IPR002777">
    <property type="entry name" value="PFD_beta-like"/>
</dbReference>
<evidence type="ECO:0000256" key="10">
    <source>
        <dbReference type="SAM" id="Coils"/>
    </source>
</evidence>
<dbReference type="GO" id="GO:0006556">
    <property type="term" value="P:S-adenosylmethionine biosynthetic process"/>
    <property type="evidence" value="ECO:0007669"/>
    <property type="project" value="UniProtKB-UniPathway"/>
</dbReference>
<accession>A0A2U9B6X1</accession>
<reference evidence="12 13" key="1">
    <citation type="submission" date="2017-12" db="EMBL/GenBank/DDBJ databases">
        <title>Integrating genomic resources of turbot (Scophthalmus maximus) in depth evaluation of genetic and physical mapping variation across individuals.</title>
        <authorList>
            <person name="Martinez P."/>
        </authorList>
    </citation>
    <scope>NUCLEOTIDE SEQUENCE [LARGE SCALE GENOMIC DNA]</scope>
</reference>
<dbReference type="CDD" id="cd23164">
    <property type="entry name" value="Prefoldin_1"/>
    <property type="match status" value="1"/>
</dbReference>
<keyword evidence="12" id="KW-0808">Transferase</keyword>
<dbReference type="GO" id="GO:0048270">
    <property type="term" value="F:methionine adenosyltransferase regulator activity"/>
    <property type="evidence" value="ECO:0007669"/>
    <property type="project" value="TreeGrafter"/>
</dbReference>
<comment type="similarity">
    <text evidence="2">Belongs to the prefoldin subunit beta family.</text>
</comment>
<evidence type="ECO:0000313" key="12">
    <source>
        <dbReference type="EMBL" id="AWO99722.1"/>
    </source>
</evidence>
<dbReference type="PANTHER" id="PTHR10491:SF4">
    <property type="entry name" value="METHIONINE ADENOSYLTRANSFERASE 2 SUBUNIT BETA"/>
    <property type="match status" value="1"/>
</dbReference>
<feature type="coiled-coil region" evidence="10">
    <location>
        <begin position="307"/>
        <end position="341"/>
    </location>
</feature>
<dbReference type="InterPro" id="IPR029903">
    <property type="entry name" value="RmlD-like-bd"/>
</dbReference>
<evidence type="ECO:0000256" key="2">
    <source>
        <dbReference type="ARBA" id="ARBA00008045"/>
    </source>
</evidence>
<dbReference type="UniPathway" id="UPA00315">
    <property type="reaction ID" value="UER00080"/>
</dbReference>
<dbReference type="InterPro" id="IPR005913">
    <property type="entry name" value="dTDP_dehydrorham_reduct"/>
</dbReference>
<evidence type="ECO:0000256" key="5">
    <source>
        <dbReference type="ARBA" id="ARBA00022563"/>
    </source>
</evidence>
<dbReference type="GO" id="GO:0016272">
    <property type="term" value="C:prefoldin complex"/>
    <property type="evidence" value="ECO:0007669"/>
    <property type="project" value="InterPro"/>
</dbReference>
<feature type="domain" description="RmlD-like substrate binding" evidence="11">
    <location>
        <begin position="31"/>
        <end position="241"/>
    </location>
</feature>
<dbReference type="Proteomes" id="UP000246464">
    <property type="component" value="Chromosome 4"/>
</dbReference>
<keyword evidence="13" id="KW-1185">Reference proteome</keyword>
<protein>
    <recommendedName>
        <fullName evidence="4 9">Methionine adenosyltransferase 2 subunit beta</fullName>
    </recommendedName>
    <alternativeName>
        <fullName evidence="6 9">Methionine adenosyltransferase II beta</fullName>
    </alternativeName>
</protein>
<dbReference type="GO" id="GO:0006457">
    <property type="term" value="P:protein folding"/>
    <property type="evidence" value="ECO:0007669"/>
    <property type="project" value="InterPro"/>
</dbReference>
<dbReference type="CDD" id="cd05254">
    <property type="entry name" value="dTDP_HR_like_SDR_e"/>
    <property type="match status" value="1"/>
</dbReference>
<keyword evidence="10" id="KW-0175">Coiled coil</keyword>
<evidence type="ECO:0000256" key="1">
    <source>
        <dbReference type="ARBA" id="ARBA00005224"/>
    </source>
</evidence>
<evidence type="ECO:0000256" key="9">
    <source>
        <dbReference type="RuleBase" id="RU364081"/>
    </source>
</evidence>
<dbReference type="STRING" id="52904.ENSSMAP00000025774"/>
<dbReference type="SUPFAM" id="SSF46579">
    <property type="entry name" value="Prefoldin"/>
    <property type="match status" value="1"/>
</dbReference>
<comment type="similarity">
    <text evidence="3 9">Belongs to the dTDP-4-dehydrorhamnose reductase family. MAT2B subfamily.</text>
</comment>
<evidence type="ECO:0000256" key="3">
    <source>
        <dbReference type="ARBA" id="ARBA00008656"/>
    </source>
</evidence>
<evidence type="ECO:0000259" key="11">
    <source>
        <dbReference type="Pfam" id="PF04321"/>
    </source>
</evidence>
<dbReference type="InterPro" id="IPR036291">
    <property type="entry name" value="NAD(P)-bd_dom_sf"/>
</dbReference>
<evidence type="ECO:0000256" key="7">
    <source>
        <dbReference type="ARBA" id="ARBA00045998"/>
    </source>
</evidence>
<dbReference type="SUPFAM" id="SSF51735">
    <property type="entry name" value="NAD(P)-binding Rossmann-fold domains"/>
    <property type="match status" value="1"/>
</dbReference>